<dbReference type="STRING" id="485916.Dtox_2329"/>
<dbReference type="GO" id="GO:0016491">
    <property type="term" value="F:oxidoreductase activity"/>
    <property type="evidence" value="ECO:0007669"/>
    <property type="project" value="InterPro"/>
</dbReference>
<dbReference type="PRINTS" id="PR00469">
    <property type="entry name" value="PNDRDTASEII"/>
</dbReference>
<dbReference type="RefSeq" id="WP_015757843.1">
    <property type="nucleotide sequence ID" value="NC_013216.1"/>
</dbReference>
<protein>
    <submittedName>
        <fullName evidence="5">FAD-dependent pyridine nucleotide-disulphide oxidoreductase</fullName>
    </submittedName>
</protein>
<sequence>MKVVIVGSSAAGITAAETLRFLNKQVQITVISEEPDTAYSRCLLPEVLAGFKNLAGIRYRSADFYTKNNIDLRLNTKVAIIEPLNYSCKLEDGEVIKYDRLLIATGAAPVRPSGLGSELDGIFTLRSYRQTLKIGQAADTAEQVVVSGGGLVSLKGAYALRQRGVQKVSVVVKSPHLLTRQLDEVSAAMIEKELTGMGIEFIFGLNQTGFEERKGTGKVAAVVLEDGSDLPAGLVLVGKGVTPNAGLLKNAGGQVNRGIVVNEFMETSIAGVYAAGDCIEVTDRLSGQRVSSALWTLAVEQGRCAAYNMLDIKRIYPNPLTALNSAQFGDIPFVSVGNALGSEESEIFTAQTGSRYCRLVLERDRLVGFILAGCIERAGVYTALVRKGSPVTNSLKSKLLNGTVCAADLMLF</sequence>
<keyword evidence="3" id="KW-0274">FAD</keyword>
<dbReference type="PRINTS" id="PR00368">
    <property type="entry name" value="FADPNR"/>
</dbReference>
<keyword evidence="6" id="KW-1185">Reference proteome</keyword>
<dbReference type="Pfam" id="PF07992">
    <property type="entry name" value="Pyr_redox_2"/>
    <property type="match status" value="1"/>
</dbReference>
<dbReference type="OrthoDB" id="9807946at2"/>
<dbReference type="Gene3D" id="3.30.390.30">
    <property type="match status" value="1"/>
</dbReference>
<evidence type="ECO:0000313" key="6">
    <source>
        <dbReference type="Proteomes" id="UP000002217"/>
    </source>
</evidence>
<dbReference type="AlphaFoldDB" id="C8W087"/>
<evidence type="ECO:0000256" key="1">
    <source>
        <dbReference type="ARBA" id="ARBA00001974"/>
    </source>
</evidence>
<evidence type="ECO:0000256" key="2">
    <source>
        <dbReference type="ARBA" id="ARBA00022630"/>
    </source>
</evidence>
<dbReference type="Gene3D" id="3.50.50.60">
    <property type="entry name" value="FAD/NAD(P)-binding domain"/>
    <property type="match status" value="2"/>
</dbReference>
<dbReference type="Proteomes" id="UP000002217">
    <property type="component" value="Chromosome"/>
</dbReference>
<evidence type="ECO:0000313" key="5">
    <source>
        <dbReference type="EMBL" id="ACV63142.1"/>
    </source>
</evidence>
<organism evidence="5 6">
    <name type="scientific">Desulfofarcimen acetoxidans (strain ATCC 49208 / DSM 771 / KCTC 5769 / VKM B-1644 / 5575)</name>
    <name type="common">Desulfotomaculum acetoxidans</name>
    <dbReference type="NCBI Taxonomy" id="485916"/>
    <lineage>
        <taxon>Bacteria</taxon>
        <taxon>Bacillati</taxon>
        <taxon>Bacillota</taxon>
        <taxon>Clostridia</taxon>
        <taxon>Eubacteriales</taxon>
        <taxon>Peptococcaceae</taxon>
        <taxon>Desulfofarcimen</taxon>
    </lineage>
</organism>
<dbReference type="InterPro" id="IPR050260">
    <property type="entry name" value="FAD-bd_OxRdtase"/>
</dbReference>
<feature type="domain" description="FAD/NAD(P)-binding" evidence="4">
    <location>
        <begin position="1"/>
        <end position="302"/>
    </location>
</feature>
<dbReference type="HOGENOM" id="CLU_003291_4_4_9"/>
<dbReference type="InterPro" id="IPR036188">
    <property type="entry name" value="FAD/NAD-bd_sf"/>
</dbReference>
<accession>C8W087</accession>
<evidence type="ECO:0000256" key="3">
    <source>
        <dbReference type="ARBA" id="ARBA00022827"/>
    </source>
</evidence>
<dbReference type="PANTHER" id="PTHR43429">
    <property type="entry name" value="PYRIDINE NUCLEOTIDE-DISULFIDE OXIDOREDUCTASE DOMAIN-CONTAINING"/>
    <property type="match status" value="1"/>
</dbReference>
<proteinExistence type="predicted"/>
<dbReference type="InterPro" id="IPR023753">
    <property type="entry name" value="FAD/NAD-binding_dom"/>
</dbReference>
<keyword evidence="2" id="KW-0285">Flavoprotein</keyword>
<gene>
    <name evidence="5" type="ordered locus">Dtox_2329</name>
</gene>
<dbReference type="SUPFAM" id="SSF51905">
    <property type="entry name" value="FAD/NAD(P)-binding domain"/>
    <property type="match status" value="2"/>
</dbReference>
<dbReference type="eggNOG" id="COG1251">
    <property type="taxonomic scope" value="Bacteria"/>
</dbReference>
<evidence type="ECO:0000259" key="4">
    <source>
        <dbReference type="Pfam" id="PF07992"/>
    </source>
</evidence>
<dbReference type="InterPro" id="IPR016156">
    <property type="entry name" value="FAD/NAD-linked_Rdtase_dimer_sf"/>
</dbReference>
<name>C8W087_DESAS</name>
<dbReference type="PANTHER" id="PTHR43429:SF3">
    <property type="entry name" value="NITRITE REDUCTASE [NAD(P)H]"/>
    <property type="match status" value="1"/>
</dbReference>
<reference evidence="5 6" key="1">
    <citation type="journal article" date="2009" name="Stand. Genomic Sci.">
        <title>Complete genome sequence of Desulfotomaculum acetoxidans type strain (5575).</title>
        <authorList>
            <person name="Spring S."/>
            <person name="Lapidus A."/>
            <person name="Schroder M."/>
            <person name="Gleim D."/>
            <person name="Sims D."/>
            <person name="Meincke L."/>
            <person name="Glavina Del Rio T."/>
            <person name="Tice H."/>
            <person name="Copeland A."/>
            <person name="Cheng J.F."/>
            <person name="Lucas S."/>
            <person name="Chen F."/>
            <person name="Nolan M."/>
            <person name="Bruce D."/>
            <person name="Goodwin L."/>
            <person name="Pitluck S."/>
            <person name="Ivanova N."/>
            <person name="Mavromatis K."/>
            <person name="Mikhailova N."/>
            <person name="Pati A."/>
            <person name="Chen A."/>
            <person name="Palaniappan K."/>
            <person name="Land M."/>
            <person name="Hauser L."/>
            <person name="Chang Y.J."/>
            <person name="Jeffries C.D."/>
            <person name="Chain P."/>
            <person name="Saunders E."/>
            <person name="Brettin T."/>
            <person name="Detter J.C."/>
            <person name="Goker M."/>
            <person name="Bristow J."/>
            <person name="Eisen J.A."/>
            <person name="Markowitz V."/>
            <person name="Hugenholtz P."/>
            <person name="Kyrpides N.C."/>
            <person name="Klenk H.P."/>
            <person name="Han C."/>
        </authorList>
    </citation>
    <scope>NUCLEOTIDE SEQUENCE [LARGE SCALE GENOMIC DNA]</scope>
    <source>
        <strain evidence="6">ATCC 49208 / DSM 771 / VKM B-1644</strain>
    </source>
</reference>
<comment type="cofactor">
    <cofactor evidence="1">
        <name>FAD</name>
        <dbReference type="ChEBI" id="CHEBI:57692"/>
    </cofactor>
</comment>
<dbReference type="EMBL" id="CP001720">
    <property type="protein sequence ID" value="ACV63142.1"/>
    <property type="molecule type" value="Genomic_DNA"/>
</dbReference>
<dbReference type="KEGG" id="dae:Dtox_2329"/>